<comment type="subcellular location">
    <subcellularLocation>
        <location evidence="5">Cytoplasm</location>
    </subcellularLocation>
</comment>
<dbReference type="SUPFAM" id="SSF50447">
    <property type="entry name" value="Translation proteins"/>
    <property type="match status" value="1"/>
</dbReference>
<evidence type="ECO:0000256" key="1">
    <source>
        <dbReference type="ARBA" id="ARBA00022490"/>
    </source>
</evidence>
<keyword evidence="4 5" id="KW-0143">Chaperone</keyword>
<name>A0A538TML9_UNCEI</name>
<dbReference type="InterPro" id="IPR011033">
    <property type="entry name" value="PRC_barrel-like_sf"/>
</dbReference>
<dbReference type="EMBL" id="VBOY01000079">
    <property type="protein sequence ID" value="TMQ64870.1"/>
    <property type="molecule type" value="Genomic_DNA"/>
</dbReference>
<dbReference type="GO" id="GO:0005840">
    <property type="term" value="C:ribosome"/>
    <property type="evidence" value="ECO:0007669"/>
    <property type="project" value="InterPro"/>
</dbReference>
<dbReference type="GO" id="GO:0006364">
    <property type="term" value="P:rRNA processing"/>
    <property type="evidence" value="ECO:0007669"/>
    <property type="project" value="UniProtKB-UniRule"/>
</dbReference>
<dbReference type="HAMAP" id="MF_00014">
    <property type="entry name" value="Ribosome_mat_RimM"/>
    <property type="match status" value="1"/>
</dbReference>
<dbReference type="InterPro" id="IPR056792">
    <property type="entry name" value="PRC_RimM"/>
</dbReference>
<comment type="function">
    <text evidence="5">An accessory protein needed during the final step in the assembly of 30S ribosomal subunit, possibly for assembly of the head region. Essential for efficient processing of 16S rRNA. May be needed both before and after RbfA during the maturation of 16S rRNA. It has affinity for free ribosomal 30S subunits but not for 70S ribosomes.</text>
</comment>
<evidence type="ECO:0000259" key="6">
    <source>
        <dbReference type="Pfam" id="PF01782"/>
    </source>
</evidence>
<dbReference type="GO" id="GO:0005737">
    <property type="term" value="C:cytoplasm"/>
    <property type="evidence" value="ECO:0007669"/>
    <property type="project" value="UniProtKB-SubCell"/>
</dbReference>
<comment type="caution">
    <text evidence="8">The sequence shown here is derived from an EMBL/GenBank/DDBJ whole genome shotgun (WGS) entry which is preliminary data.</text>
</comment>
<dbReference type="InterPro" id="IPR011961">
    <property type="entry name" value="RimM"/>
</dbReference>
<dbReference type="AlphaFoldDB" id="A0A538TML9"/>
<dbReference type="PANTHER" id="PTHR33692:SF1">
    <property type="entry name" value="RIBOSOME MATURATION FACTOR RIMM"/>
    <property type="match status" value="1"/>
</dbReference>
<feature type="domain" description="Ribosome maturation factor RimM PRC barrel" evidence="7">
    <location>
        <begin position="107"/>
        <end position="172"/>
    </location>
</feature>
<evidence type="ECO:0000313" key="8">
    <source>
        <dbReference type="EMBL" id="TMQ64870.1"/>
    </source>
</evidence>
<proteinExistence type="inferred from homology"/>
<dbReference type="PANTHER" id="PTHR33692">
    <property type="entry name" value="RIBOSOME MATURATION FACTOR RIMM"/>
    <property type="match status" value="1"/>
</dbReference>
<comment type="similarity">
    <text evidence="5">Belongs to the RimM family.</text>
</comment>
<evidence type="ECO:0000256" key="5">
    <source>
        <dbReference type="HAMAP-Rule" id="MF_00014"/>
    </source>
</evidence>
<dbReference type="SUPFAM" id="SSF50346">
    <property type="entry name" value="PRC-barrel domain"/>
    <property type="match status" value="1"/>
</dbReference>
<dbReference type="Gene3D" id="2.40.30.60">
    <property type="entry name" value="RimM"/>
    <property type="match status" value="1"/>
</dbReference>
<dbReference type="Proteomes" id="UP000316609">
    <property type="component" value="Unassembled WGS sequence"/>
</dbReference>
<feature type="domain" description="RimM N-terminal" evidence="6">
    <location>
        <begin position="15"/>
        <end position="94"/>
    </location>
</feature>
<evidence type="ECO:0000256" key="4">
    <source>
        <dbReference type="ARBA" id="ARBA00023186"/>
    </source>
</evidence>
<dbReference type="Pfam" id="PF01782">
    <property type="entry name" value="RimM"/>
    <property type="match status" value="1"/>
</dbReference>
<dbReference type="InterPro" id="IPR002676">
    <property type="entry name" value="RimM_N"/>
</dbReference>
<gene>
    <name evidence="5 8" type="primary">rimM</name>
    <name evidence="8" type="ORF">E6K78_08695</name>
</gene>
<dbReference type="NCBIfam" id="TIGR02273">
    <property type="entry name" value="16S_RimM"/>
    <property type="match status" value="1"/>
</dbReference>
<accession>A0A538TML9</accession>
<sequence>MSETPHGRVPSGGHQVGRAHGLHGEIVLDGADLTPRELAQVHAFTWRGRDGTTRALTLEEARALSTSLLVRFTGIESREQARALTLGVLLAARERLPDPGPGVAYAFQLVGLEVRTVEGRRLGVLERVMESGAHPIYVVRGEKEILIPAAPEIVRRVDLDQGHITVALPAGLEEL</sequence>
<protein>
    <recommendedName>
        <fullName evidence="5">Ribosome maturation factor RimM</fullName>
    </recommendedName>
</protein>
<dbReference type="Pfam" id="PF24986">
    <property type="entry name" value="PRC_RimM"/>
    <property type="match status" value="1"/>
</dbReference>
<evidence type="ECO:0000259" key="7">
    <source>
        <dbReference type="Pfam" id="PF24986"/>
    </source>
</evidence>
<dbReference type="GO" id="GO:0043022">
    <property type="term" value="F:ribosome binding"/>
    <property type="evidence" value="ECO:0007669"/>
    <property type="project" value="InterPro"/>
</dbReference>
<reference evidence="8 9" key="1">
    <citation type="journal article" date="2019" name="Nat. Microbiol.">
        <title>Mediterranean grassland soil C-N compound turnover is dependent on rainfall and depth, and is mediated by genomically divergent microorganisms.</title>
        <authorList>
            <person name="Diamond S."/>
            <person name="Andeer P.F."/>
            <person name="Li Z."/>
            <person name="Crits-Christoph A."/>
            <person name="Burstein D."/>
            <person name="Anantharaman K."/>
            <person name="Lane K.R."/>
            <person name="Thomas B.C."/>
            <person name="Pan C."/>
            <person name="Northen T.R."/>
            <person name="Banfield J.F."/>
        </authorList>
    </citation>
    <scope>NUCLEOTIDE SEQUENCE [LARGE SCALE GENOMIC DNA]</scope>
    <source>
        <strain evidence="8">WS_8</strain>
    </source>
</reference>
<keyword evidence="1 5" id="KW-0963">Cytoplasm</keyword>
<comment type="domain">
    <text evidence="5">The PRC barrel domain binds ribosomal protein uS19.</text>
</comment>
<evidence type="ECO:0000313" key="9">
    <source>
        <dbReference type="Proteomes" id="UP000316609"/>
    </source>
</evidence>
<keyword evidence="3 5" id="KW-0698">rRNA processing</keyword>
<dbReference type="InterPro" id="IPR036976">
    <property type="entry name" value="RimM_N_sf"/>
</dbReference>
<evidence type="ECO:0000256" key="2">
    <source>
        <dbReference type="ARBA" id="ARBA00022517"/>
    </source>
</evidence>
<dbReference type="Gene3D" id="2.30.30.240">
    <property type="entry name" value="PRC-barrel domain"/>
    <property type="match status" value="1"/>
</dbReference>
<dbReference type="GO" id="GO:0042274">
    <property type="term" value="P:ribosomal small subunit biogenesis"/>
    <property type="evidence" value="ECO:0007669"/>
    <property type="project" value="UniProtKB-UniRule"/>
</dbReference>
<dbReference type="InterPro" id="IPR009000">
    <property type="entry name" value="Transl_B-barrel_sf"/>
</dbReference>
<keyword evidence="2 5" id="KW-0690">Ribosome biogenesis</keyword>
<organism evidence="8 9">
    <name type="scientific">Eiseniibacteriota bacterium</name>
    <dbReference type="NCBI Taxonomy" id="2212470"/>
    <lineage>
        <taxon>Bacteria</taxon>
        <taxon>Candidatus Eiseniibacteriota</taxon>
    </lineage>
</organism>
<evidence type="ECO:0000256" key="3">
    <source>
        <dbReference type="ARBA" id="ARBA00022552"/>
    </source>
</evidence>
<comment type="subunit">
    <text evidence="5">Binds ribosomal protein uS19.</text>
</comment>